<dbReference type="PANTHER" id="PTHR11955">
    <property type="entry name" value="FATTY ACID BINDING PROTEIN"/>
    <property type="match status" value="1"/>
</dbReference>
<evidence type="ECO:0000259" key="6">
    <source>
        <dbReference type="Pfam" id="PF00061"/>
    </source>
</evidence>
<dbReference type="AlphaFoldDB" id="R4WCU0"/>
<dbReference type="PRINTS" id="PR00178">
    <property type="entry name" value="FATTYACIDBP"/>
</dbReference>
<dbReference type="InterPro" id="IPR031259">
    <property type="entry name" value="ILBP"/>
</dbReference>
<organism evidence="7">
    <name type="scientific">Riptortus pedestris</name>
    <name type="common">Bean bug</name>
    <dbReference type="NCBI Taxonomy" id="329032"/>
    <lineage>
        <taxon>Eukaryota</taxon>
        <taxon>Metazoa</taxon>
        <taxon>Ecdysozoa</taxon>
        <taxon>Arthropoda</taxon>
        <taxon>Hexapoda</taxon>
        <taxon>Insecta</taxon>
        <taxon>Pterygota</taxon>
        <taxon>Neoptera</taxon>
        <taxon>Paraneoptera</taxon>
        <taxon>Hemiptera</taxon>
        <taxon>Heteroptera</taxon>
        <taxon>Panheteroptera</taxon>
        <taxon>Pentatomomorpha</taxon>
        <taxon>Coreoidea</taxon>
        <taxon>Alydidae</taxon>
        <taxon>Riptortus</taxon>
    </lineage>
</organism>
<dbReference type="InterPro" id="IPR000566">
    <property type="entry name" value="Lipocln_cytosolic_FA-bd_dom"/>
</dbReference>
<dbReference type="EMBL" id="AK416989">
    <property type="protein sequence ID" value="BAN20204.1"/>
    <property type="molecule type" value="mRNA"/>
</dbReference>
<sequence length="136" mass="15301">MVALKDILGIKYKLDKSEKFDEFMKALGVGLITRKMGNTVSPVVELTEDGGTYTLKSSSTFKNTVTTFKLGEEFEEDTPDGRKVKSVITLDGDNKLIHVQKGDKESKIVREFTPEECKMILSVDDIVCTRIYKKVE</sequence>
<accession>R4WCU0</accession>
<keyword evidence="2" id="KW-0446">Lipid-binding</keyword>
<dbReference type="FunFam" id="2.40.128.20:FF:000001">
    <property type="entry name" value="Fatty acid-binding protein, adipocyte"/>
    <property type="match status" value="1"/>
</dbReference>
<name>R4WCU0_RIPPE</name>
<evidence type="ECO:0000256" key="1">
    <source>
        <dbReference type="ARBA" id="ARBA00008390"/>
    </source>
</evidence>
<dbReference type="Pfam" id="PF00061">
    <property type="entry name" value="Lipocalin"/>
    <property type="match status" value="1"/>
</dbReference>
<proteinExistence type="evidence at transcript level"/>
<dbReference type="InterPro" id="IPR012674">
    <property type="entry name" value="Calycin"/>
</dbReference>
<evidence type="ECO:0000256" key="2">
    <source>
        <dbReference type="ARBA" id="ARBA00023121"/>
    </source>
</evidence>
<feature type="domain" description="Lipocalin/cytosolic fatty-acid binding" evidence="6">
    <location>
        <begin position="11"/>
        <end position="134"/>
    </location>
</feature>
<dbReference type="GO" id="GO:0005504">
    <property type="term" value="F:fatty acid binding"/>
    <property type="evidence" value="ECO:0007669"/>
    <property type="project" value="UniProtKB-ARBA"/>
</dbReference>
<evidence type="ECO:0000256" key="4">
    <source>
        <dbReference type="ARBA" id="ARBA00072951"/>
    </source>
</evidence>
<comment type="function">
    <text evidence="3">Binds fatty acids in a 1:1 molar ratio.</text>
</comment>
<evidence type="ECO:0000313" key="7">
    <source>
        <dbReference type="EMBL" id="BAN20204.1"/>
    </source>
</evidence>
<reference evidence="7" key="1">
    <citation type="journal article" date="2013" name="PLoS ONE">
        <title>Gene expression in gut symbiotic organ of stinkbug affected by extracellular bacterial symbiont.</title>
        <authorList>
            <person name="Futahashi R."/>
            <person name="Tanaka K."/>
            <person name="Tanahashi M."/>
            <person name="Nikoh N."/>
            <person name="Kikuchi Y."/>
            <person name="Lee B.L."/>
            <person name="Fukatsu T."/>
        </authorList>
    </citation>
    <scope>NUCLEOTIDE SEQUENCE</scope>
    <source>
        <tissue evidence="7">Midgut</tissue>
    </source>
</reference>
<dbReference type="CDD" id="cd19852">
    <property type="entry name" value="FABP_pancrustacea"/>
    <property type="match status" value="1"/>
</dbReference>
<dbReference type="Gene3D" id="2.40.128.20">
    <property type="match status" value="1"/>
</dbReference>
<evidence type="ECO:0000256" key="3">
    <source>
        <dbReference type="ARBA" id="ARBA00057009"/>
    </source>
</evidence>
<dbReference type="InterPro" id="IPR000463">
    <property type="entry name" value="Fatty_acid-bd"/>
</dbReference>
<evidence type="ECO:0000256" key="5">
    <source>
        <dbReference type="ARBA" id="ARBA00081149"/>
    </source>
</evidence>
<protein>
    <recommendedName>
        <fullName evidence="4">Fatty acid-binding protein, muscle</fullName>
    </recommendedName>
    <alternativeName>
        <fullName evidence="5">M-FABP</fullName>
    </alternativeName>
</protein>
<dbReference type="SUPFAM" id="SSF50814">
    <property type="entry name" value="Lipocalins"/>
    <property type="match status" value="1"/>
</dbReference>
<comment type="similarity">
    <text evidence="1">Belongs to the calycin superfamily. Fatty-acid binding protein (FABP) family.</text>
</comment>